<dbReference type="GO" id="GO:0030170">
    <property type="term" value="F:pyridoxal phosphate binding"/>
    <property type="evidence" value="ECO:0007669"/>
    <property type="project" value="UniProtKB-UniRule"/>
</dbReference>
<dbReference type="PANTHER" id="PTHR14237:SF80">
    <property type="entry name" value="MOLYBDENUM COFACTOR SULFURASE"/>
    <property type="match status" value="1"/>
</dbReference>
<name>A0A2D3V0W9_9PEZI</name>
<comment type="cofactor">
    <cofactor evidence="4">
        <name>pyridoxal 5'-phosphate</name>
        <dbReference type="ChEBI" id="CHEBI:597326"/>
    </cofactor>
</comment>
<dbReference type="SUPFAM" id="SSF141673">
    <property type="entry name" value="MOSC N-terminal domain-like"/>
    <property type="match status" value="1"/>
</dbReference>
<comment type="similarity">
    <text evidence="4">Belongs to the class-V pyridoxal-phosphate-dependent aminotransferase family. MOCOS subfamily.</text>
</comment>
<feature type="active site" evidence="4">
    <location>
        <position position="398"/>
    </location>
</feature>
<keyword evidence="7" id="KW-1185">Reference proteome</keyword>
<dbReference type="EMBL" id="FJUY01000005">
    <property type="protein sequence ID" value="CZT18307.1"/>
    <property type="molecule type" value="Genomic_DNA"/>
</dbReference>
<comment type="function">
    <text evidence="4">Sulfurates the molybdenum cofactor. Sulfation of molybdenum is essential for xanthine dehydrogenase (XDH) and aldehyde oxidase (ADO) enzymes in which molybdenum cofactor is liganded by 1 oxygen and 1 sulfur atom in active form.</text>
</comment>
<dbReference type="GO" id="GO:0008265">
    <property type="term" value="F:molybdenum cofactor sulfurtransferase activity"/>
    <property type="evidence" value="ECO:0007669"/>
    <property type="project" value="UniProtKB-UniRule"/>
</dbReference>
<dbReference type="InterPro" id="IPR005303">
    <property type="entry name" value="MOCOS_middle"/>
</dbReference>
<dbReference type="GO" id="GO:0030151">
    <property type="term" value="F:molybdenum ion binding"/>
    <property type="evidence" value="ECO:0007669"/>
    <property type="project" value="UniProtKB-UniRule"/>
</dbReference>
<feature type="modified residue" description="N6-(pyridoxal phosphate)lysine" evidence="4">
    <location>
        <position position="234"/>
    </location>
</feature>
<dbReference type="InterPro" id="IPR000192">
    <property type="entry name" value="Aminotrans_V_dom"/>
</dbReference>
<proteinExistence type="inferred from homology"/>
<dbReference type="Pfam" id="PF00266">
    <property type="entry name" value="Aminotran_5"/>
    <property type="match status" value="1"/>
</dbReference>
<dbReference type="PANTHER" id="PTHR14237">
    <property type="entry name" value="MOLYBDOPTERIN COFACTOR SULFURASE MOSC"/>
    <property type="match status" value="1"/>
</dbReference>
<evidence type="ECO:0000259" key="5">
    <source>
        <dbReference type="PROSITE" id="PS51340"/>
    </source>
</evidence>
<reference evidence="6 7" key="1">
    <citation type="submission" date="2016-03" db="EMBL/GenBank/DDBJ databases">
        <authorList>
            <person name="Ploux O."/>
        </authorList>
    </citation>
    <scope>NUCLEOTIDE SEQUENCE [LARGE SCALE GENOMIC DNA]</scope>
    <source>
        <strain evidence="6 7">URUG2</strain>
    </source>
</reference>
<feature type="domain" description="MOSC" evidence="5">
    <location>
        <begin position="629"/>
        <end position="791"/>
    </location>
</feature>
<sequence>MAGEKLTSTMRGTEYDSHISLMRRKEYPSMFQHAGEALYLDHAGTTPPSATLLSSFHTDMLANLYGNPHSTSPSSMRSTQVIESVRVQALNFVGADPEMFDLVFTSNTTAAIKLVMEAMREQKGGFWFGYHVDSHTSVVGVREAAREHRCFESDSEVDEWSRGSLGGIGLFSYPAQSNLNGRRLPLTWPARIRGSDEERKLYTLLDAAAFAATSPLRLGEMEAAPDFTVLSFTKIFGFPDLGALIVRKDAGHIFRGRRYFGGGTVDMVVCVKEQWHAVKSGSLHEQLEDGTLPFHSILALESAFSSHEQLFGSLSCVAAHTSAIAQELYQRMLMLRHRNGNPVCRIYKDSRSTYGSGSTQGPTLAFNLLDSDGEWISNNDVEKLATVKNIHLRTGGLCNPGGVAKHLGLAPWEMRENFSSGWRCGGGDDIINGRPTGVIRVSFGAMSTSSDAARFADFLNEFFADRSSPVCSSALPSPMLVEDGSPRFYVESLTIYPIKSCAGWNVPSDTNWDIRREGLIWDREWCVVKTGTGAALSQKAHPKMALIRPVLDFRAGLLRVRLVGSEDEVTVPLSKDPRHFATKDYKSCDATVCGENIVAKVYTSPAIAGFFTRAIGVSCTLARFPASTSTATDVRHSKGHLRRSGTEQARRPILLSNESPILTISHSSLNRLNETIKAAGGKAVPLAAFRANIVLAESPFLSPGQEQPWKEDSWEGMRSSSGTEFAFLGGCRRCQMVCVDQESGEKKQEPFVSLAKTRRFPGGRILFGVHTALARDDEGGKIRVGEEMKTW</sequence>
<evidence type="ECO:0000256" key="3">
    <source>
        <dbReference type="ARBA" id="ARBA00023150"/>
    </source>
</evidence>
<dbReference type="Gene3D" id="3.90.1150.10">
    <property type="entry name" value="Aspartate Aminotransferase, domain 1"/>
    <property type="match status" value="1"/>
</dbReference>
<organism evidence="6 7">
    <name type="scientific">Ramularia collo-cygni</name>
    <dbReference type="NCBI Taxonomy" id="112498"/>
    <lineage>
        <taxon>Eukaryota</taxon>
        <taxon>Fungi</taxon>
        <taxon>Dikarya</taxon>
        <taxon>Ascomycota</taxon>
        <taxon>Pezizomycotina</taxon>
        <taxon>Dothideomycetes</taxon>
        <taxon>Dothideomycetidae</taxon>
        <taxon>Mycosphaerellales</taxon>
        <taxon>Mycosphaerellaceae</taxon>
        <taxon>Ramularia</taxon>
    </lineage>
</organism>
<evidence type="ECO:0000256" key="1">
    <source>
        <dbReference type="ARBA" id="ARBA00022679"/>
    </source>
</evidence>
<dbReference type="Gene3D" id="3.40.640.10">
    <property type="entry name" value="Type I PLP-dependent aspartate aminotransferase-like (Major domain)"/>
    <property type="match status" value="1"/>
</dbReference>
<evidence type="ECO:0000313" key="7">
    <source>
        <dbReference type="Proteomes" id="UP000225277"/>
    </source>
</evidence>
<dbReference type="HAMAP" id="MF_03050">
    <property type="entry name" value="MOCOS"/>
    <property type="match status" value="1"/>
</dbReference>
<dbReference type="InterPro" id="IPR015422">
    <property type="entry name" value="PyrdxlP-dep_Trfase_small"/>
</dbReference>
<dbReference type="Pfam" id="PF03476">
    <property type="entry name" value="MOSC_N"/>
    <property type="match status" value="1"/>
</dbReference>
<gene>
    <name evidence="4" type="primary">hxB</name>
    <name evidence="6" type="ORF">RCC_04151</name>
</gene>
<protein>
    <recommendedName>
        <fullName evidence="4">Molybdenum cofactor sulfurase</fullName>
        <shortName evidence="4">MCS</shortName>
        <shortName evidence="4">MOS</shortName>
        <shortName evidence="4">MoCo sulfurase</shortName>
        <ecNumber evidence="4">2.8.1.9</ecNumber>
    </recommendedName>
    <alternativeName>
        <fullName evidence="4">Molybdenum cofactor sulfurtransferase</fullName>
    </alternativeName>
</protein>
<evidence type="ECO:0000256" key="2">
    <source>
        <dbReference type="ARBA" id="ARBA00022898"/>
    </source>
</evidence>
<dbReference type="EC" id="2.8.1.9" evidence="4"/>
<dbReference type="GO" id="GO:0016829">
    <property type="term" value="F:lyase activity"/>
    <property type="evidence" value="ECO:0007669"/>
    <property type="project" value="UniProtKB-UniRule"/>
</dbReference>
<keyword evidence="3 4" id="KW-0501">Molybdenum cofactor biosynthesis</keyword>
<dbReference type="InterPro" id="IPR005302">
    <property type="entry name" value="MoCF_Sase_C"/>
</dbReference>
<dbReference type="STRING" id="112498.A0A2D3V0W9"/>
<dbReference type="InterPro" id="IPR015424">
    <property type="entry name" value="PyrdxlP-dep_Trfase"/>
</dbReference>
<dbReference type="Pfam" id="PF03473">
    <property type="entry name" value="MOSC"/>
    <property type="match status" value="1"/>
</dbReference>
<evidence type="ECO:0000256" key="4">
    <source>
        <dbReference type="HAMAP-Rule" id="MF_03050"/>
    </source>
</evidence>
<dbReference type="PROSITE" id="PS51340">
    <property type="entry name" value="MOSC"/>
    <property type="match status" value="1"/>
</dbReference>
<dbReference type="SUPFAM" id="SSF53383">
    <property type="entry name" value="PLP-dependent transferases"/>
    <property type="match status" value="1"/>
</dbReference>
<dbReference type="OrthoDB" id="10264306at2759"/>
<dbReference type="GO" id="GO:0006777">
    <property type="term" value="P:Mo-molybdopterin cofactor biosynthetic process"/>
    <property type="evidence" value="ECO:0007669"/>
    <property type="project" value="UniProtKB-UniRule"/>
</dbReference>
<dbReference type="AlphaFoldDB" id="A0A2D3V0W9"/>
<dbReference type="Proteomes" id="UP000225277">
    <property type="component" value="Unassembled WGS sequence"/>
</dbReference>
<keyword evidence="1 4" id="KW-0808">Transferase</keyword>
<dbReference type="InterPro" id="IPR028886">
    <property type="entry name" value="MoCo_sulfurase"/>
</dbReference>
<evidence type="ECO:0000313" key="6">
    <source>
        <dbReference type="EMBL" id="CZT18307.1"/>
    </source>
</evidence>
<comment type="catalytic activity">
    <reaction evidence="4">
        <text>Mo-molybdopterin + L-cysteine + AH2 = thio-Mo-molybdopterin + L-alanine + A + H2O</text>
        <dbReference type="Rhea" id="RHEA:42636"/>
        <dbReference type="ChEBI" id="CHEBI:13193"/>
        <dbReference type="ChEBI" id="CHEBI:15377"/>
        <dbReference type="ChEBI" id="CHEBI:17499"/>
        <dbReference type="ChEBI" id="CHEBI:35235"/>
        <dbReference type="ChEBI" id="CHEBI:57972"/>
        <dbReference type="ChEBI" id="CHEBI:71302"/>
        <dbReference type="ChEBI" id="CHEBI:82685"/>
        <dbReference type="EC" id="2.8.1.9"/>
    </reaction>
</comment>
<dbReference type="InterPro" id="IPR015421">
    <property type="entry name" value="PyrdxlP-dep_Trfase_major"/>
</dbReference>
<accession>A0A2D3V0W9</accession>
<keyword evidence="2 4" id="KW-0663">Pyridoxal phosphate</keyword>